<keyword evidence="3 8" id="KW-0540">Nuclease</keyword>
<dbReference type="SUPFAM" id="SSF88723">
    <property type="entry name" value="PIN domain-like"/>
    <property type="match status" value="1"/>
</dbReference>
<dbReference type="PANTHER" id="PTHR33653:SF1">
    <property type="entry name" value="RIBONUCLEASE VAPC2"/>
    <property type="match status" value="1"/>
</dbReference>
<comment type="cofactor">
    <cofactor evidence="1 8">
        <name>Mg(2+)</name>
        <dbReference type="ChEBI" id="CHEBI:18420"/>
    </cofactor>
</comment>
<dbReference type="InterPro" id="IPR029060">
    <property type="entry name" value="PIN-like_dom_sf"/>
</dbReference>
<sequence length="136" mass="15601">MRKYLIDSDMLIYFLKGKQEAVARLSDIPPSELYISRINFAELLYGAYNSVRVEANLKIIVPFLKNFQVLEFDEEAATLFAKEKSRLKKTGNIIADMDLMIASIAIKNECTLITNNLKHFERIRDLNIGEIDKGNI</sequence>
<comment type="similarity">
    <text evidence="7 8">Belongs to the PINc/VapC protein family.</text>
</comment>
<dbReference type="InterPro" id="IPR002716">
    <property type="entry name" value="PIN_dom"/>
</dbReference>
<evidence type="ECO:0000256" key="2">
    <source>
        <dbReference type="ARBA" id="ARBA00022649"/>
    </source>
</evidence>
<dbReference type="OrthoDB" id="5458135at2"/>
<dbReference type="Pfam" id="PF01850">
    <property type="entry name" value="PIN"/>
    <property type="match status" value="1"/>
</dbReference>
<name>A0A4U2Z7P7_9BACT</name>
<keyword evidence="8" id="KW-0800">Toxin</keyword>
<dbReference type="AlphaFoldDB" id="A0A4U2Z7P7"/>
<dbReference type="GO" id="GO:0004540">
    <property type="term" value="F:RNA nuclease activity"/>
    <property type="evidence" value="ECO:0007669"/>
    <property type="project" value="InterPro"/>
</dbReference>
<gene>
    <name evidence="8" type="primary">vapC</name>
    <name evidence="10" type="ORF">FCU45_08125</name>
</gene>
<dbReference type="GO" id="GO:0016787">
    <property type="term" value="F:hydrolase activity"/>
    <property type="evidence" value="ECO:0007669"/>
    <property type="project" value="UniProtKB-KW"/>
</dbReference>
<dbReference type="InterPro" id="IPR050556">
    <property type="entry name" value="Type_II_TA_system_RNase"/>
</dbReference>
<feature type="binding site" evidence="8">
    <location>
        <position position="98"/>
    </location>
    <ligand>
        <name>Mg(2+)</name>
        <dbReference type="ChEBI" id="CHEBI:18420"/>
    </ligand>
</feature>
<organism evidence="10 11">
    <name type="scientific">Sulfurimonas crateris</name>
    <dbReference type="NCBI Taxonomy" id="2574727"/>
    <lineage>
        <taxon>Bacteria</taxon>
        <taxon>Pseudomonadati</taxon>
        <taxon>Campylobacterota</taxon>
        <taxon>Epsilonproteobacteria</taxon>
        <taxon>Campylobacterales</taxon>
        <taxon>Sulfurimonadaceae</taxon>
        <taxon>Sulfurimonas</taxon>
    </lineage>
</organism>
<dbReference type="EMBL" id="SZPX01000006">
    <property type="protein sequence ID" value="TKI68921.1"/>
    <property type="molecule type" value="Genomic_DNA"/>
</dbReference>
<dbReference type="InterPro" id="IPR022907">
    <property type="entry name" value="VapC_family"/>
</dbReference>
<keyword evidence="2 8" id="KW-1277">Toxin-antitoxin system</keyword>
<accession>A0A4U2Z7P7</accession>
<evidence type="ECO:0000256" key="7">
    <source>
        <dbReference type="ARBA" id="ARBA00038093"/>
    </source>
</evidence>
<dbReference type="Gene3D" id="3.40.50.1010">
    <property type="entry name" value="5'-nuclease"/>
    <property type="match status" value="1"/>
</dbReference>
<keyword evidence="11" id="KW-1185">Reference proteome</keyword>
<protein>
    <recommendedName>
        <fullName evidence="8">Ribonuclease VapC</fullName>
        <shortName evidence="8">RNase VapC</shortName>
        <ecNumber evidence="8">3.1.-.-</ecNumber>
    </recommendedName>
    <alternativeName>
        <fullName evidence="8">Toxin VapC</fullName>
    </alternativeName>
</protein>
<dbReference type="GO" id="GO:0090729">
    <property type="term" value="F:toxin activity"/>
    <property type="evidence" value="ECO:0007669"/>
    <property type="project" value="UniProtKB-KW"/>
</dbReference>
<keyword evidence="6 8" id="KW-0460">Magnesium</keyword>
<dbReference type="PANTHER" id="PTHR33653">
    <property type="entry name" value="RIBONUCLEASE VAPC2"/>
    <property type="match status" value="1"/>
</dbReference>
<dbReference type="GO" id="GO:0000287">
    <property type="term" value="F:magnesium ion binding"/>
    <property type="evidence" value="ECO:0007669"/>
    <property type="project" value="UniProtKB-UniRule"/>
</dbReference>
<dbReference type="EC" id="3.1.-.-" evidence="8"/>
<dbReference type="Proteomes" id="UP000309561">
    <property type="component" value="Unassembled WGS sequence"/>
</dbReference>
<keyword evidence="5 8" id="KW-0378">Hydrolase</keyword>
<proteinExistence type="inferred from homology"/>
<dbReference type="HAMAP" id="MF_00265">
    <property type="entry name" value="VapC_Nob1"/>
    <property type="match status" value="1"/>
</dbReference>
<keyword evidence="4 8" id="KW-0479">Metal-binding</keyword>
<reference evidence="10 11" key="1">
    <citation type="submission" date="2019-04" db="EMBL/GenBank/DDBJ databases">
        <title>Sulfurimonas crateris sp. nov. a facultative anaerobic sulfur-oxidizing chemolithautotrophic bacterium isolated from a terrestrial mud vulcano.</title>
        <authorList>
            <person name="Ratnikova N.M."/>
            <person name="Slobodkin A.I."/>
            <person name="Merkel A.Y."/>
            <person name="Novikov A."/>
            <person name="Bonch-Osmolovskaya E.A."/>
            <person name="Slobodkina G.B."/>
        </authorList>
    </citation>
    <scope>NUCLEOTIDE SEQUENCE [LARGE SCALE GENOMIC DNA]</scope>
    <source>
        <strain evidence="10 11">SN118</strain>
    </source>
</reference>
<evidence type="ECO:0000256" key="6">
    <source>
        <dbReference type="ARBA" id="ARBA00022842"/>
    </source>
</evidence>
<feature type="binding site" evidence="8">
    <location>
        <position position="7"/>
    </location>
    <ligand>
        <name>Mg(2+)</name>
        <dbReference type="ChEBI" id="CHEBI:18420"/>
    </ligand>
</feature>
<dbReference type="RefSeq" id="WP_137014137.1">
    <property type="nucleotide sequence ID" value="NZ_SZPX01000006.1"/>
</dbReference>
<comment type="caution">
    <text evidence="10">The sequence shown here is derived from an EMBL/GenBank/DDBJ whole genome shotgun (WGS) entry which is preliminary data.</text>
</comment>
<comment type="function">
    <text evidence="8">Toxic component of a toxin-antitoxin (TA) system. An RNase.</text>
</comment>
<evidence type="ECO:0000256" key="1">
    <source>
        <dbReference type="ARBA" id="ARBA00001946"/>
    </source>
</evidence>
<evidence type="ECO:0000256" key="8">
    <source>
        <dbReference type="HAMAP-Rule" id="MF_00265"/>
    </source>
</evidence>
<evidence type="ECO:0000313" key="10">
    <source>
        <dbReference type="EMBL" id="TKI68921.1"/>
    </source>
</evidence>
<evidence type="ECO:0000256" key="5">
    <source>
        <dbReference type="ARBA" id="ARBA00022801"/>
    </source>
</evidence>
<evidence type="ECO:0000256" key="3">
    <source>
        <dbReference type="ARBA" id="ARBA00022722"/>
    </source>
</evidence>
<dbReference type="SMART" id="SM00670">
    <property type="entry name" value="PINc"/>
    <property type="match status" value="1"/>
</dbReference>
<evidence type="ECO:0000259" key="9">
    <source>
        <dbReference type="SMART" id="SM00670"/>
    </source>
</evidence>
<feature type="domain" description="PIN" evidence="9">
    <location>
        <begin position="2"/>
        <end position="121"/>
    </location>
</feature>
<evidence type="ECO:0000313" key="11">
    <source>
        <dbReference type="Proteomes" id="UP000309561"/>
    </source>
</evidence>
<evidence type="ECO:0000256" key="4">
    <source>
        <dbReference type="ARBA" id="ARBA00022723"/>
    </source>
</evidence>